<name>A0A158EFK7_9BURK</name>
<evidence type="ECO:0000313" key="2">
    <source>
        <dbReference type="Proteomes" id="UP000071859"/>
    </source>
</evidence>
<gene>
    <name evidence="1" type="ORF">AWB78_07594</name>
</gene>
<comment type="caution">
    <text evidence="1">The sequence shown here is derived from an EMBL/GenBank/DDBJ whole genome shotgun (WGS) entry which is preliminary data.</text>
</comment>
<keyword evidence="2" id="KW-1185">Reference proteome</keyword>
<organism evidence="1 2">
    <name type="scientific">Caballeronia calidae</name>
    <dbReference type="NCBI Taxonomy" id="1777139"/>
    <lineage>
        <taxon>Bacteria</taxon>
        <taxon>Pseudomonadati</taxon>
        <taxon>Pseudomonadota</taxon>
        <taxon>Betaproteobacteria</taxon>
        <taxon>Burkholderiales</taxon>
        <taxon>Burkholderiaceae</taxon>
        <taxon>Caballeronia</taxon>
    </lineage>
</organism>
<reference evidence="1" key="1">
    <citation type="submission" date="2016-01" db="EMBL/GenBank/DDBJ databases">
        <authorList>
            <person name="Peeters C."/>
        </authorList>
    </citation>
    <scope>NUCLEOTIDE SEQUENCE</scope>
    <source>
        <strain evidence="1">LMG 29321</strain>
    </source>
</reference>
<accession>A0A158EFK7</accession>
<dbReference type="Proteomes" id="UP000071859">
    <property type="component" value="Unassembled WGS sequence"/>
</dbReference>
<protein>
    <submittedName>
        <fullName evidence="1">Uncharacterized protein</fullName>
    </submittedName>
</protein>
<dbReference type="AlphaFoldDB" id="A0A158EFK7"/>
<evidence type="ECO:0000313" key="1">
    <source>
        <dbReference type="EMBL" id="SAL05604.1"/>
    </source>
</evidence>
<proteinExistence type="predicted"/>
<sequence length="89" mass="10091">MLAALCNGDEELKPNARRAYSSYGGLYTFDGATLEVSVDMASDPTRIGGRQVRGVEFLDQRRIVLRPPQRLYGESVERRELVWEQVLAF</sequence>
<dbReference type="EMBL" id="FCOX02000085">
    <property type="protein sequence ID" value="SAL05604.1"/>
    <property type="molecule type" value="Genomic_DNA"/>
</dbReference>